<dbReference type="Pfam" id="PF14076">
    <property type="entry name" value="DUF4258"/>
    <property type="match status" value="1"/>
</dbReference>
<gene>
    <name evidence="1" type="ORF">BJP36_03050</name>
</gene>
<dbReference type="InterPro" id="IPR025354">
    <property type="entry name" value="DUF4258"/>
</dbReference>
<sequence length="102" mass="12213">MNIKQISDAILDYRFWITDHADEEAEEDQLSFDEIYHSVLYGEIIEDYTNHQPYPRCLIYGENFATEPIHSVWDYDQETNTAILVTVYRPDPKKWINGKIRR</sequence>
<dbReference type="EMBL" id="CP017708">
    <property type="protein sequence ID" value="AOY79037.1"/>
    <property type="molecule type" value="Genomic_DNA"/>
</dbReference>
<name>A0A1D9FUK9_MOOP1</name>
<evidence type="ECO:0000313" key="1">
    <source>
        <dbReference type="EMBL" id="AOY79037.1"/>
    </source>
</evidence>
<dbReference type="AlphaFoldDB" id="A0A1D9FUK9"/>
<organism evidence="1 2">
    <name type="scientific">Moorena producens (strain JHB)</name>
    <dbReference type="NCBI Taxonomy" id="1454205"/>
    <lineage>
        <taxon>Bacteria</taxon>
        <taxon>Bacillati</taxon>
        <taxon>Cyanobacteriota</taxon>
        <taxon>Cyanophyceae</taxon>
        <taxon>Coleofasciculales</taxon>
        <taxon>Coleofasciculaceae</taxon>
        <taxon>Moorena</taxon>
    </lineage>
</organism>
<reference evidence="2" key="1">
    <citation type="submission" date="2016-10" db="EMBL/GenBank/DDBJ databases">
        <title>Comparative genomics uncovers the prolific and rare metabolic potential of the cyanobacterial genus Moorea.</title>
        <authorList>
            <person name="Leao T."/>
            <person name="Castelao G."/>
            <person name="Korobeynikov A."/>
            <person name="Monroe E.A."/>
            <person name="Podell S."/>
            <person name="Glukhov E."/>
            <person name="Allen E."/>
            <person name="Gerwick W.H."/>
            <person name="Gerwick L."/>
        </authorList>
    </citation>
    <scope>NUCLEOTIDE SEQUENCE [LARGE SCALE GENOMIC DNA]</scope>
    <source>
        <strain evidence="2">JHB</strain>
    </source>
</reference>
<proteinExistence type="predicted"/>
<dbReference type="Proteomes" id="UP000176944">
    <property type="component" value="Chromosome"/>
</dbReference>
<evidence type="ECO:0000313" key="2">
    <source>
        <dbReference type="Proteomes" id="UP000176944"/>
    </source>
</evidence>
<protein>
    <submittedName>
        <fullName evidence="1">DUF4258 domain-containing protein</fullName>
    </submittedName>
</protein>
<accession>A0A1D9FUK9</accession>